<dbReference type="EMBL" id="HBIW01012883">
    <property type="protein sequence ID" value="CAE0695620.1"/>
    <property type="molecule type" value="Transcribed_RNA"/>
</dbReference>
<evidence type="ECO:0000313" key="2">
    <source>
        <dbReference type="EMBL" id="CAE0695620.1"/>
    </source>
</evidence>
<dbReference type="EMBL" id="HBIW01012887">
    <property type="protein sequence ID" value="CAE0695624.1"/>
    <property type="molecule type" value="Transcribed_RNA"/>
</dbReference>
<evidence type="ECO:0008006" key="4">
    <source>
        <dbReference type="Google" id="ProtNLM"/>
    </source>
</evidence>
<protein>
    <recommendedName>
        <fullName evidence="4">ATP-grasp domain-containing protein</fullName>
    </recommendedName>
</protein>
<accession>A0A6S8UN78</accession>
<gene>
    <name evidence="2" type="ORF">PCAL00307_LOCUS11056</name>
    <name evidence="3" type="ORF">PCAL00307_LOCUS11060</name>
</gene>
<dbReference type="SUPFAM" id="SSF56059">
    <property type="entry name" value="Glutathione synthetase ATP-binding domain-like"/>
    <property type="match status" value="1"/>
</dbReference>
<sequence length="571" mass="63637">MAEPRPKRPCLAKLRIGFVVGKEDGDLVRAPGLPTQHHRAPEENEVLPKGGGPLCHSDVALWWWARTHYDQSVECDLIEGPGEVTRERLVKNDVNLLLGWDAVSAHLEEFDGSGGFEAGHGDRMAALLRDPRCKVFPPAALQDLCNAKGNYVKACASQNVPTAPTVVYDCASIEDGAQFAIDAAAKQGWKKFVVKPSPSSWSRGVEAFLTKSAQVNPQRVEKYFRENEPSAKSILVQRHLGGLARLPETRCFFVGGEFAYAVANSTHSPGKKFDLTSCPESASSRDLPAKYWRPHAALAKRVLDEVLPPLYSFDGRRNLCAERYAWPVRVDVGTHARADLDGLAEPSESRKQTCFVNEVEIVPTLYLAAKFGHRRPRVVDEVARRRLLGGRLLAVEGPLLWRRLLLARRARRLLARRAVVEEEVLREAVAHRLAHYCSVRFVLLEEVIQLEGARRVRPRGLGPGRRRRLVAERRLADLVVARVRVQGRARAVHFVVRCIGELSGLLFLFRGVRVRSPGGVLGGARAGWVYYARGGWLRRPAVPRLRRESASGQRRQGVVWGPACVACLWRL</sequence>
<name>A0A6S8UN78_9STRA</name>
<evidence type="ECO:0000256" key="1">
    <source>
        <dbReference type="SAM" id="MobiDB-lite"/>
    </source>
</evidence>
<dbReference type="AlphaFoldDB" id="A0A6S8UN78"/>
<proteinExistence type="predicted"/>
<organism evidence="3">
    <name type="scientific">Pelagomonas calceolata</name>
    <dbReference type="NCBI Taxonomy" id="35677"/>
    <lineage>
        <taxon>Eukaryota</taxon>
        <taxon>Sar</taxon>
        <taxon>Stramenopiles</taxon>
        <taxon>Ochrophyta</taxon>
        <taxon>Pelagophyceae</taxon>
        <taxon>Pelagomonadales</taxon>
        <taxon>Pelagomonadaceae</taxon>
        <taxon>Pelagomonas</taxon>
    </lineage>
</organism>
<feature type="region of interest" description="Disordered" evidence="1">
    <location>
        <begin position="30"/>
        <end position="49"/>
    </location>
</feature>
<evidence type="ECO:0000313" key="3">
    <source>
        <dbReference type="EMBL" id="CAE0695624.1"/>
    </source>
</evidence>
<reference evidence="3" key="1">
    <citation type="submission" date="2021-01" db="EMBL/GenBank/DDBJ databases">
        <authorList>
            <person name="Corre E."/>
            <person name="Pelletier E."/>
            <person name="Niang G."/>
            <person name="Scheremetjew M."/>
            <person name="Finn R."/>
            <person name="Kale V."/>
            <person name="Holt S."/>
            <person name="Cochrane G."/>
            <person name="Meng A."/>
            <person name="Brown T."/>
            <person name="Cohen L."/>
        </authorList>
    </citation>
    <scope>NUCLEOTIDE SEQUENCE</scope>
    <source>
        <strain evidence="3">CCMP1756</strain>
    </source>
</reference>